<keyword evidence="4 12" id="KW-1003">Cell membrane</keyword>
<dbReference type="GO" id="GO:0005886">
    <property type="term" value="C:plasma membrane"/>
    <property type="evidence" value="ECO:0007669"/>
    <property type="project" value="UniProtKB-SubCell"/>
</dbReference>
<evidence type="ECO:0000256" key="7">
    <source>
        <dbReference type="ARBA" id="ARBA00022989"/>
    </source>
</evidence>
<feature type="transmembrane region" description="Helical" evidence="12">
    <location>
        <begin position="302"/>
        <end position="322"/>
    </location>
</feature>
<dbReference type="SUPFAM" id="SSF144083">
    <property type="entry name" value="Magnesium transport protein CorA, transmembrane region"/>
    <property type="match status" value="1"/>
</dbReference>
<keyword evidence="9 12" id="KW-0472">Membrane</keyword>
<proteinExistence type="inferred from homology"/>
<dbReference type="InterPro" id="IPR045861">
    <property type="entry name" value="CorA_cytoplasmic_dom"/>
</dbReference>
<dbReference type="CDD" id="cd12830">
    <property type="entry name" value="MtCorA-like"/>
    <property type="match status" value="1"/>
</dbReference>
<evidence type="ECO:0000256" key="6">
    <source>
        <dbReference type="ARBA" id="ARBA00022842"/>
    </source>
</evidence>
<keyword evidence="6 12" id="KW-0460">Magnesium</keyword>
<dbReference type="RefSeq" id="WP_119951523.1">
    <property type="nucleotide sequence ID" value="NZ_QZEZ01000008.1"/>
</dbReference>
<comment type="subcellular location">
    <subcellularLocation>
        <location evidence="1">Cell membrane</location>
        <topology evidence="1">Multi-pass membrane protein</topology>
    </subcellularLocation>
    <subcellularLocation>
        <location evidence="12">Membrane</location>
        <topology evidence="12">Multi-pass membrane protein</topology>
    </subcellularLocation>
</comment>
<dbReference type="OrthoDB" id="9803416at2"/>
<name>A0A3A3Z0H9_9ACTN</name>
<organism evidence="13 14">
    <name type="scientific">Vallicoccus soli</name>
    <dbReference type="NCBI Taxonomy" id="2339232"/>
    <lineage>
        <taxon>Bacteria</taxon>
        <taxon>Bacillati</taxon>
        <taxon>Actinomycetota</taxon>
        <taxon>Actinomycetes</taxon>
        <taxon>Motilibacterales</taxon>
        <taxon>Vallicoccaceae</taxon>
        <taxon>Vallicoccus</taxon>
    </lineage>
</organism>
<dbReference type="GO" id="GO:0015095">
    <property type="term" value="F:magnesium ion transmembrane transporter activity"/>
    <property type="evidence" value="ECO:0007669"/>
    <property type="project" value="UniProtKB-UniRule"/>
</dbReference>
<keyword evidence="5 12" id="KW-0812">Transmembrane</keyword>
<evidence type="ECO:0000256" key="12">
    <source>
        <dbReference type="RuleBase" id="RU362010"/>
    </source>
</evidence>
<dbReference type="Gene3D" id="3.30.460.20">
    <property type="entry name" value="CorA soluble domain-like"/>
    <property type="match status" value="1"/>
</dbReference>
<dbReference type="Proteomes" id="UP000265614">
    <property type="component" value="Unassembled WGS sequence"/>
</dbReference>
<dbReference type="InterPro" id="IPR004488">
    <property type="entry name" value="Mg/Co-transport_prot_CorA"/>
</dbReference>
<dbReference type="SUPFAM" id="SSF143865">
    <property type="entry name" value="CorA soluble domain-like"/>
    <property type="match status" value="1"/>
</dbReference>
<dbReference type="NCBIfam" id="TIGR00383">
    <property type="entry name" value="corA"/>
    <property type="match status" value="1"/>
</dbReference>
<reference evidence="13 14" key="1">
    <citation type="submission" date="2018-09" db="EMBL/GenBank/DDBJ databases">
        <title>YIM 75000 draft genome.</title>
        <authorList>
            <person name="Tang S."/>
            <person name="Feng Y."/>
        </authorList>
    </citation>
    <scope>NUCLEOTIDE SEQUENCE [LARGE SCALE GENOMIC DNA]</scope>
    <source>
        <strain evidence="13 14">YIM 75000</strain>
    </source>
</reference>
<comment type="similarity">
    <text evidence="2 12">Belongs to the CorA metal ion transporter (MIT) (TC 1.A.35) family.</text>
</comment>
<evidence type="ECO:0000256" key="5">
    <source>
        <dbReference type="ARBA" id="ARBA00022692"/>
    </source>
</evidence>
<evidence type="ECO:0000256" key="10">
    <source>
        <dbReference type="ARBA" id="ARBA00034269"/>
    </source>
</evidence>
<evidence type="ECO:0000256" key="1">
    <source>
        <dbReference type="ARBA" id="ARBA00004651"/>
    </source>
</evidence>
<comment type="function">
    <text evidence="11">Mediates influx of magnesium ions. Alternates between open and closed states. Activated by low cytoplasmic Mg(2+) levels. Inactive when cytoplasmic Mg(2+) levels are high.</text>
</comment>
<evidence type="ECO:0000256" key="8">
    <source>
        <dbReference type="ARBA" id="ARBA00023065"/>
    </source>
</evidence>
<dbReference type="EMBL" id="QZEZ01000008">
    <property type="protein sequence ID" value="RJK93852.1"/>
    <property type="molecule type" value="Genomic_DNA"/>
</dbReference>
<dbReference type="InterPro" id="IPR002523">
    <property type="entry name" value="MgTranspt_CorA/ZnTranspt_ZntB"/>
</dbReference>
<keyword evidence="8 12" id="KW-0406">Ion transport</keyword>
<evidence type="ECO:0000256" key="11">
    <source>
        <dbReference type="ARBA" id="ARBA00045497"/>
    </source>
</evidence>
<protein>
    <recommendedName>
        <fullName evidence="12">Magnesium transport protein CorA</fullName>
    </recommendedName>
</protein>
<comment type="caution">
    <text evidence="13">The sequence shown here is derived from an EMBL/GenBank/DDBJ whole genome shotgun (WGS) entry which is preliminary data.</text>
</comment>
<evidence type="ECO:0000256" key="4">
    <source>
        <dbReference type="ARBA" id="ARBA00022475"/>
    </source>
</evidence>
<dbReference type="PANTHER" id="PTHR46494:SF1">
    <property type="entry name" value="CORA FAMILY METAL ION TRANSPORTER (EUROFUNG)"/>
    <property type="match status" value="1"/>
</dbReference>
<keyword evidence="14" id="KW-1185">Reference proteome</keyword>
<evidence type="ECO:0000313" key="14">
    <source>
        <dbReference type="Proteomes" id="UP000265614"/>
    </source>
</evidence>
<evidence type="ECO:0000313" key="13">
    <source>
        <dbReference type="EMBL" id="RJK93852.1"/>
    </source>
</evidence>
<dbReference type="PANTHER" id="PTHR46494">
    <property type="entry name" value="CORA FAMILY METAL ION TRANSPORTER (EUROFUNG)"/>
    <property type="match status" value="1"/>
</dbReference>
<accession>A0A3A3Z0H9</accession>
<dbReference type="Gene3D" id="1.20.58.340">
    <property type="entry name" value="Magnesium transport protein CorA, transmembrane region"/>
    <property type="match status" value="2"/>
</dbReference>
<dbReference type="Pfam" id="PF01544">
    <property type="entry name" value="CorA"/>
    <property type="match status" value="1"/>
</dbReference>
<dbReference type="FunFam" id="1.20.58.340:FF:000004">
    <property type="entry name" value="Magnesium transport protein CorA"/>
    <property type="match status" value="1"/>
</dbReference>
<dbReference type="AlphaFoldDB" id="A0A3A3Z0H9"/>
<sequence length="328" mass="36859">MCAVIVDCALYRNGDRVLESHSLPRIAAAAREDPDAFVWMGLHEPSPSDLVGVARLFGLHPLAVEDAQSTSQRPKLDCYEGTLFLSLRTVWWEAATESIETGEIRVIAGPDYVVTVRHGTGSGLEGVRRRLEESHRLGQQGPAAVLHAVVDAVVDGYLDIVDDVEDAVDDVEARVFGPERYDDSPRMYRLKREVHEFYRAVAPLVDPVTRLADDPSVPLVDAGLRPFFSDVRDHLLRARELVETYERQLGDIVQAYLAQVSVRQNEDMRRISAYVAIFGVLTLVAGIYGMNFEHMPELRWRYGYPFALLLMGGVSVVMYRLFKRSGWL</sequence>
<comment type="catalytic activity">
    <reaction evidence="10">
        <text>Mg(2+)(in) = Mg(2+)(out)</text>
        <dbReference type="Rhea" id="RHEA:29827"/>
        <dbReference type="ChEBI" id="CHEBI:18420"/>
    </reaction>
</comment>
<dbReference type="GO" id="GO:0050897">
    <property type="term" value="F:cobalt ion binding"/>
    <property type="evidence" value="ECO:0007669"/>
    <property type="project" value="TreeGrafter"/>
</dbReference>
<dbReference type="GO" id="GO:0015087">
    <property type="term" value="F:cobalt ion transmembrane transporter activity"/>
    <property type="evidence" value="ECO:0007669"/>
    <property type="project" value="UniProtKB-UniRule"/>
</dbReference>
<dbReference type="InterPro" id="IPR045863">
    <property type="entry name" value="CorA_TM1_TM2"/>
</dbReference>
<evidence type="ECO:0000256" key="9">
    <source>
        <dbReference type="ARBA" id="ARBA00023136"/>
    </source>
</evidence>
<evidence type="ECO:0000256" key="2">
    <source>
        <dbReference type="ARBA" id="ARBA00009765"/>
    </source>
</evidence>
<feature type="transmembrane region" description="Helical" evidence="12">
    <location>
        <begin position="271"/>
        <end position="290"/>
    </location>
</feature>
<keyword evidence="7 12" id="KW-1133">Transmembrane helix</keyword>
<keyword evidence="3 12" id="KW-0813">Transport</keyword>
<evidence type="ECO:0000256" key="3">
    <source>
        <dbReference type="ARBA" id="ARBA00022448"/>
    </source>
</evidence>
<gene>
    <name evidence="12 13" type="primary">corA</name>
    <name evidence="13" type="ORF">D5H78_16195</name>
</gene>
<dbReference type="GO" id="GO:0000287">
    <property type="term" value="F:magnesium ion binding"/>
    <property type="evidence" value="ECO:0007669"/>
    <property type="project" value="TreeGrafter"/>
</dbReference>